<keyword evidence="3" id="KW-1185">Reference proteome</keyword>
<evidence type="ECO:0000259" key="1">
    <source>
        <dbReference type="Pfam" id="PF13847"/>
    </source>
</evidence>
<dbReference type="CDD" id="cd02440">
    <property type="entry name" value="AdoMet_MTases"/>
    <property type="match status" value="1"/>
</dbReference>
<evidence type="ECO:0000313" key="3">
    <source>
        <dbReference type="Proteomes" id="UP000245921"/>
    </source>
</evidence>
<feature type="domain" description="Methyltransferase" evidence="1">
    <location>
        <begin position="39"/>
        <end position="159"/>
    </location>
</feature>
<dbReference type="Pfam" id="PF13847">
    <property type="entry name" value="Methyltransf_31"/>
    <property type="match status" value="1"/>
</dbReference>
<accession>A0AA45HIA5</accession>
<dbReference type="InterPro" id="IPR029063">
    <property type="entry name" value="SAM-dependent_MTases_sf"/>
</dbReference>
<comment type="caution">
    <text evidence="2">The sequence shown here is derived from an EMBL/GenBank/DDBJ whole genome shotgun (WGS) entry which is preliminary data.</text>
</comment>
<sequence>MYEEISNFWDNIFENKKEIQLKKPLPYKEIEKSLEWLSKDSKNVIEFGCGNGILILRCFYLGINSGLGIDISKKAIEASIKSAKLNNAKNFIFNNGGIETLYNSKDNSFDSAILSNILDNISPKDAKLLLKELNRILKKDAKIFIKLNDFISDKNILNNKETFEKELEKNFYKETSGLYLYNISDYLFDELISPYFEIEDRFDIEFKKYNQKNRIWLLKNKKLFVD</sequence>
<name>A0AA45HIA5_9BACT</name>
<dbReference type="AlphaFoldDB" id="A0AA45HIA5"/>
<dbReference type="SUPFAM" id="SSF53335">
    <property type="entry name" value="S-adenosyl-L-methionine-dependent methyltransferases"/>
    <property type="match status" value="1"/>
</dbReference>
<evidence type="ECO:0000313" key="2">
    <source>
        <dbReference type="EMBL" id="PWJ90024.1"/>
    </source>
</evidence>
<dbReference type="InterPro" id="IPR025714">
    <property type="entry name" value="Methyltranfer_dom"/>
</dbReference>
<keyword evidence="2" id="KW-0808">Transferase</keyword>
<gene>
    <name evidence="2" type="ORF">C7380_11312</name>
</gene>
<dbReference type="GO" id="GO:0008168">
    <property type="term" value="F:methyltransferase activity"/>
    <property type="evidence" value="ECO:0007669"/>
    <property type="project" value="UniProtKB-KW"/>
</dbReference>
<keyword evidence="2" id="KW-0489">Methyltransferase</keyword>
<reference evidence="2 3" key="1">
    <citation type="submission" date="2018-05" db="EMBL/GenBank/DDBJ databases">
        <title>Genomic Encyclopedia of Type Strains, Phase IV (KMG-IV): sequencing the most valuable type-strain genomes for metagenomic binning, comparative biology and taxonomic classification.</title>
        <authorList>
            <person name="Goeker M."/>
        </authorList>
    </citation>
    <scope>NUCLEOTIDE SEQUENCE [LARGE SCALE GENOMIC DNA]</scope>
    <source>
        <strain evidence="2 3">DSM 24906</strain>
    </source>
</reference>
<dbReference type="Gene3D" id="3.40.50.150">
    <property type="entry name" value="Vaccinia Virus protein VP39"/>
    <property type="match status" value="1"/>
</dbReference>
<dbReference type="RefSeq" id="WP_109605226.1">
    <property type="nucleotide sequence ID" value="NZ_QGGI01000013.1"/>
</dbReference>
<dbReference type="Proteomes" id="UP000245921">
    <property type="component" value="Unassembled WGS sequence"/>
</dbReference>
<dbReference type="GO" id="GO:0032259">
    <property type="term" value="P:methylation"/>
    <property type="evidence" value="ECO:0007669"/>
    <property type="project" value="UniProtKB-KW"/>
</dbReference>
<organism evidence="2 3">
    <name type="scientific">Oceanotoga teriensis</name>
    <dbReference type="NCBI Taxonomy" id="515440"/>
    <lineage>
        <taxon>Bacteria</taxon>
        <taxon>Thermotogati</taxon>
        <taxon>Thermotogota</taxon>
        <taxon>Thermotogae</taxon>
        <taxon>Petrotogales</taxon>
        <taxon>Petrotogaceae</taxon>
        <taxon>Oceanotoga</taxon>
    </lineage>
</organism>
<proteinExistence type="predicted"/>
<dbReference type="EMBL" id="QGGI01000013">
    <property type="protein sequence ID" value="PWJ90024.1"/>
    <property type="molecule type" value="Genomic_DNA"/>
</dbReference>
<protein>
    <submittedName>
        <fullName evidence="2">Methyltransferase family protein</fullName>
    </submittedName>
</protein>